<dbReference type="PANTHER" id="PTHR43335:SF8">
    <property type="entry name" value="ABC TRANSPORTER, ATP-BINDING PROTEIN"/>
    <property type="match status" value="1"/>
</dbReference>
<gene>
    <name evidence="6" type="ORF">IAA06_09145</name>
</gene>
<reference evidence="6" key="2">
    <citation type="submission" date="2021-04" db="EMBL/GenBank/DDBJ databases">
        <authorList>
            <person name="Gilroy R."/>
        </authorList>
    </citation>
    <scope>NUCLEOTIDE SEQUENCE</scope>
    <source>
        <strain evidence="6">ChiSjej1B19-5720</strain>
    </source>
</reference>
<dbReference type="InterPro" id="IPR003439">
    <property type="entry name" value="ABC_transporter-like_ATP-bd"/>
</dbReference>
<dbReference type="Gene3D" id="3.40.50.300">
    <property type="entry name" value="P-loop containing nucleotide triphosphate hydrolases"/>
    <property type="match status" value="1"/>
</dbReference>
<reference evidence="6" key="1">
    <citation type="journal article" date="2021" name="PeerJ">
        <title>Extensive microbial diversity within the chicken gut microbiome revealed by metagenomics and culture.</title>
        <authorList>
            <person name="Gilroy R."/>
            <person name="Ravi A."/>
            <person name="Getino M."/>
            <person name="Pursley I."/>
            <person name="Horton D.L."/>
            <person name="Alikhan N.F."/>
            <person name="Baker D."/>
            <person name="Gharbi K."/>
            <person name="Hall N."/>
            <person name="Watson M."/>
            <person name="Adriaenssens E.M."/>
            <person name="Foster-Nyarko E."/>
            <person name="Jarju S."/>
            <person name="Secka A."/>
            <person name="Antonio M."/>
            <person name="Oren A."/>
            <person name="Chaudhuri R.R."/>
            <person name="La Ragione R."/>
            <person name="Hildebrand F."/>
            <person name="Pallen M.J."/>
        </authorList>
    </citation>
    <scope>NUCLEOTIDE SEQUENCE</scope>
    <source>
        <strain evidence="6">ChiSjej1B19-5720</strain>
    </source>
</reference>
<feature type="domain" description="ABC transporter" evidence="5">
    <location>
        <begin position="6"/>
        <end position="234"/>
    </location>
</feature>
<name>A0A9D2LT54_9FIRM</name>
<dbReference type="PROSITE" id="PS50893">
    <property type="entry name" value="ABC_TRANSPORTER_2"/>
    <property type="match status" value="1"/>
</dbReference>
<dbReference type="GO" id="GO:0005524">
    <property type="term" value="F:ATP binding"/>
    <property type="evidence" value="ECO:0007669"/>
    <property type="project" value="UniProtKB-KW"/>
</dbReference>
<dbReference type="InterPro" id="IPR017871">
    <property type="entry name" value="ABC_transporter-like_CS"/>
</dbReference>
<dbReference type="Pfam" id="PF00005">
    <property type="entry name" value="ABC_tran"/>
    <property type="match status" value="1"/>
</dbReference>
<dbReference type="AlphaFoldDB" id="A0A9D2LT54"/>
<dbReference type="SMART" id="SM00382">
    <property type="entry name" value="AAA"/>
    <property type="match status" value="1"/>
</dbReference>
<keyword evidence="4 6" id="KW-0067">ATP-binding</keyword>
<dbReference type="InterPro" id="IPR027417">
    <property type="entry name" value="P-loop_NTPase"/>
</dbReference>
<dbReference type="GO" id="GO:0016887">
    <property type="term" value="F:ATP hydrolysis activity"/>
    <property type="evidence" value="ECO:0007669"/>
    <property type="project" value="InterPro"/>
</dbReference>
<dbReference type="PANTHER" id="PTHR43335">
    <property type="entry name" value="ABC TRANSPORTER, ATP-BINDING PROTEIN"/>
    <property type="match status" value="1"/>
</dbReference>
<evidence type="ECO:0000313" key="7">
    <source>
        <dbReference type="Proteomes" id="UP000823842"/>
    </source>
</evidence>
<evidence type="ECO:0000313" key="6">
    <source>
        <dbReference type="EMBL" id="HJB28942.1"/>
    </source>
</evidence>
<sequence>MTDYVIETKALTKCYHLATALKQVNIHVKKGSIYGLIGDNGAGKTTLLKLLAGHSFATEGEIYLFGRHKENELRNARRKTGCMIEHPGFFPNMTVQQTLEYYRIQKGIPDKNKILEMLSLTELTEKRKSRCKNLSLGQKQRLGLAIALMGDPQLLILDEPVNGLDPSGIVSVRNLLHRLNQEKNITILISSHILSELQQLATAYGFLNKGTLLEEISADKLAEKCSDYLEITVTDIERFSVVLEKFFPEENFTVLPENTLRIFHPRKEPEAYSRAAFENQIFVTKMNPVQSSLEDYYIELKRRGTL</sequence>
<keyword evidence="3" id="KW-0547">Nucleotide-binding</keyword>
<dbReference type="Proteomes" id="UP000823842">
    <property type="component" value="Unassembled WGS sequence"/>
</dbReference>
<keyword evidence="2" id="KW-0813">Transport</keyword>
<evidence type="ECO:0000256" key="1">
    <source>
        <dbReference type="ARBA" id="ARBA00005417"/>
    </source>
</evidence>
<comment type="caution">
    <text evidence="6">The sequence shown here is derived from an EMBL/GenBank/DDBJ whole genome shotgun (WGS) entry which is preliminary data.</text>
</comment>
<evidence type="ECO:0000256" key="4">
    <source>
        <dbReference type="ARBA" id="ARBA00022840"/>
    </source>
</evidence>
<protein>
    <submittedName>
        <fullName evidence="6">ABC transporter ATP-binding protein</fullName>
    </submittedName>
</protein>
<organism evidence="6 7">
    <name type="scientific">Candidatus Blautia faecavium</name>
    <dbReference type="NCBI Taxonomy" id="2838487"/>
    <lineage>
        <taxon>Bacteria</taxon>
        <taxon>Bacillati</taxon>
        <taxon>Bacillota</taxon>
        <taxon>Clostridia</taxon>
        <taxon>Lachnospirales</taxon>
        <taxon>Lachnospiraceae</taxon>
        <taxon>Blautia</taxon>
    </lineage>
</organism>
<dbReference type="PROSITE" id="PS00211">
    <property type="entry name" value="ABC_TRANSPORTER_1"/>
    <property type="match status" value="1"/>
</dbReference>
<comment type="similarity">
    <text evidence="1">Belongs to the ABC transporter superfamily.</text>
</comment>
<evidence type="ECO:0000256" key="2">
    <source>
        <dbReference type="ARBA" id="ARBA00022448"/>
    </source>
</evidence>
<accession>A0A9D2LT54</accession>
<dbReference type="SUPFAM" id="SSF52540">
    <property type="entry name" value="P-loop containing nucleoside triphosphate hydrolases"/>
    <property type="match status" value="1"/>
</dbReference>
<evidence type="ECO:0000256" key="3">
    <source>
        <dbReference type="ARBA" id="ARBA00022741"/>
    </source>
</evidence>
<evidence type="ECO:0000259" key="5">
    <source>
        <dbReference type="PROSITE" id="PS50893"/>
    </source>
</evidence>
<proteinExistence type="inferred from homology"/>
<dbReference type="EMBL" id="DWYZ01000172">
    <property type="protein sequence ID" value="HJB28942.1"/>
    <property type="molecule type" value="Genomic_DNA"/>
</dbReference>
<dbReference type="InterPro" id="IPR003593">
    <property type="entry name" value="AAA+_ATPase"/>
</dbReference>